<proteinExistence type="predicted"/>
<evidence type="ECO:0000256" key="1">
    <source>
        <dbReference type="SAM" id="Phobius"/>
    </source>
</evidence>
<evidence type="ECO:0000313" key="2">
    <source>
        <dbReference type="EMBL" id="KAJ9608014.1"/>
    </source>
</evidence>
<dbReference type="InterPro" id="IPR025363">
    <property type="entry name" value="DUF4267"/>
</dbReference>
<keyword evidence="3" id="KW-1185">Reference proteome</keyword>
<accession>A0AA38X764</accession>
<keyword evidence="1" id="KW-0812">Transmembrane</keyword>
<organism evidence="2 3">
    <name type="scientific">Cladophialophora chaetospira</name>
    <dbReference type="NCBI Taxonomy" id="386627"/>
    <lineage>
        <taxon>Eukaryota</taxon>
        <taxon>Fungi</taxon>
        <taxon>Dikarya</taxon>
        <taxon>Ascomycota</taxon>
        <taxon>Pezizomycotina</taxon>
        <taxon>Eurotiomycetes</taxon>
        <taxon>Chaetothyriomycetidae</taxon>
        <taxon>Chaetothyriales</taxon>
        <taxon>Herpotrichiellaceae</taxon>
        <taxon>Cladophialophora</taxon>
    </lineage>
</organism>
<feature type="transmembrane region" description="Helical" evidence="1">
    <location>
        <begin position="129"/>
        <end position="149"/>
    </location>
</feature>
<keyword evidence="1" id="KW-0472">Membrane</keyword>
<comment type="caution">
    <text evidence="2">The sequence shown here is derived from an EMBL/GenBank/DDBJ whole genome shotgun (WGS) entry which is preliminary data.</text>
</comment>
<reference evidence="2" key="1">
    <citation type="submission" date="2022-10" db="EMBL/GenBank/DDBJ databases">
        <title>Culturing micro-colonial fungi from biological soil crusts in the Mojave desert and describing Neophaeococcomyces mojavensis, and introducing the new genera and species Taxawa tesnikishii.</title>
        <authorList>
            <person name="Kurbessoian T."/>
            <person name="Stajich J.E."/>
        </authorList>
    </citation>
    <scope>NUCLEOTIDE SEQUENCE</scope>
    <source>
        <strain evidence="2">TK_41</strain>
    </source>
</reference>
<feature type="transmembrane region" description="Helical" evidence="1">
    <location>
        <begin position="104"/>
        <end position="123"/>
    </location>
</feature>
<dbReference type="AlphaFoldDB" id="A0AA38X764"/>
<dbReference type="Pfam" id="PF14087">
    <property type="entry name" value="DUF4267"/>
    <property type="match status" value="1"/>
</dbReference>
<dbReference type="EMBL" id="JAPDRK010000011">
    <property type="protein sequence ID" value="KAJ9608014.1"/>
    <property type="molecule type" value="Genomic_DNA"/>
</dbReference>
<gene>
    <name evidence="2" type="ORF">H2200_008093</name>
</gene>
<evidence type="ECO:0000313" key="3">
    <source>
        <dbReference type="Proteomes" id="UP001172673"/>
    </source>
</evidence>
<protein>
    <submittedName>
        <fullName evidence="2">Uncharacterized protein</fullName>
    </submittedName>
</protein>
<keyword evidence="1" id="KW-1133">Transmembrane helix</keyword>
<dbReference type="Proteomes" id="UP001172673">
    <property type="component" value="Unassembled WGS sequence"/>
</dbReference>
<name>A0AA38X764_9EURO</name>
<sequence length="151" mass="15441">MDLSLSTWRILGLGVAGTYIGLGTFALTAPTKAAQTFGIYPKAPTPGSNAAPTRSSTKPPAHANADIAEHASAVETSMLLLGARDLSIGIALGKFAYDGQLREAGTLLLSGVVIVVVDVYEIFRLRGSGWGTAFAVGAGVWLGIGAGLVQL</sequence>
<feature type="transmembrane region" description="Helical" evidence="1">
    <location>
        <begin position="6"/>
        <end position="27"/>
    </location>
</feature>